<dbReference type="AlphaFoldDB" id="A0A4Y4G7L1"/>
<dbReference type="OrthoDB" id="2194328at2"/>
<dbReference type="Proteomes" id="UP000182448">
    <property type="component" value="Unassembled WGS sequence"/>
</dbReference>
<organism evidence="2 5">
    <name type="scientific">Weissella hellenica</name>
    <dbReference type="NCBI Taxonomy" id="46256"/>
    <lineage>
        <taxon>Bacteria</taxon>
        <taxon>Bacillati</taxon>
        <taxon>Bacillota</taxon>
        <taxon>Bacilli</taxon>
        <taxon>Lactobacillales</taxon>
        <taxon>Lactobacillaceae</taxon>
        <taxon>Weissella</taxon>
    </lineage>
</organism>
<feature type="transmembrane region" description="Helical" evidence="1">
    <location>
        <begin position="84"/>
        <end position="117"/>
    </location>
</feature>
<keyword evidence="1" id="KW-0472">Membrane</keyword>
<reference evidence="2 5" key="2">
    <citation type="submission" date="2020-04" db="EMBL/GenBank/DDBJ databases">
        <title>MicrobeNet Type strains.</title>
        <authorList>
            <person name="Nicholson A.C."/>
        </authorList>
    </citation>
    <scope>NUCLEOTIDE SEQUENCE [LARGE SCALE GENOMIC DNA]</scope>
    <source>
        <strain evidence="2 5">CCUG 33494</strain>
    </source>
</reference>
<evidence type="ECO:0000313" key="5">
    <source>
        <dbReference type="Proteomes" id="UP000585749"/>
    </source>
</evidence>
<evidence type="ECO:0000313" key="3">
    <source>
        <dbReference type="EMBL" id="SCC02603.1"/>
    </source>
</evidence>
<name>A0A4Y4G7L1_WEIHE</name>
<evidence type="ECO:0000313" key="4">
    <source>
        <dbReference type="Proteomes" id="UP000182448"/>
    </source>
</evidence>
<protein>
    <submittedName>
        <fullName evidence="2">DUF1700 domain-containing protein</fullName>
    </submittedName>
    <submittedName>
        <fullName evidence="3">Uncharacterized membrane protein</fullName>
    </submittedName>
</protein>
<dbReference type="EMBL" id="JAAXPM010000009">
    <property type="protein sequence ID" value="NKY67299.1"/>
    <property type="molecule type" value="Genomic_DNA"/>
</dbReference>
<proteinExistence type="predicted"/>
<dbReference type="RefSeq" id="WP_083194515.1">
    <property type="nucleotide sequence ID" value="NZ_BJEG01000010.1"/>
</dbReference>
<reference evidence="3 4" key="1">
    <citation type="submission" date="2016-08" db="EMBL/GenBank/DDBJ databases">
        <authorList>
            <person name="Varghese N."/>
            <person name="Submissions Spin"/>
        </authorList>
    </citation>
    <scope>NUCLEOTIDE SEQUENCE [LARGE SCALE GENOMIC DNA]</scope>
    <source>
        <strain evidence="3 4">R-53116</strain>
    </source>
</reference>
<sequence length="205" mass="23169">MIKEYLDNVRSYLKDLPTDEREELLQFYEEQMLDAGYSIQEIEEKYGTPKQFARSLKIEYFIENDEVADDMVPRSTRTKNRMNLVWLVILGLFASPILIPVAIGLIGILIAAVIGFLGILFGIYVGIIGVLAGGLIAFVNGVILLWQSVATGIFYIGAGLLLTGAVIFFAPIVWRITRWLFEMLVTFIKWIGNRYLIKNNVKGAR</sequence>
<keyword evidence="1" id="KW-0812">Transmembrane</keyword>
<keyword evidence="1" id="KW-1133">Transmembrane helix</keyword>
<dbReference type="Pfam" id="PF22564">
    <property type="entry name" value="HAAS"/>
    <property type="match status" value="1"/>
</dbReference>
<dbReference type="EMBL" id="FMAW01000011">
    <property type="protein sequence ID" value="SCC02603.1"/>
    <property type="molecule type" value="Genomic_DNA"/>
</dbReference>
<gene>
    <name evidence="3" type="ORF">GA0061075_11138</name>
    <name evidence="2" type="ORF">HF960_06425</name>
</gene>
<comment type="caution">
    <text evidence="2">The sequence shown here is derived from an EMBL/GenBank/DDBJ whole genome shotgun (WGS) entry which is preliminary data.</text>
</comment>
<keyword evidence="4" id="KW-1185">Reference proteome</keyword>
<dbReference type="Proteomes" id="UP000585749">
    <property type="component" value="Unassembled WGS sequence"/>
</dbReference>
<evidence type="ECO:0000313" key="2">
    <source>
        <dbReference type="EMBL" id="NKY67299.1"/>
    </source>
</evidence>
<feature type="transmembrane region" description="Helical" evidence="1">
    <location>
        <begin position="153"/>
        <end position="173"/>
    </location>
</feature>
<accession>A0A4Y4G7L1</accession>
<evidence type="ECO:0000256" key="1">
    <source>
        <dbReference type="SAM" id="Phobius"/>
    </source>
</evidence>
<feature type="transmembrane region" description="Helical" evidence="1">
    <location>
        <begin position="123"/>
        <end position="146"/>
    </location>
</feature>